<feature type="region of interest" description="Disordered" evidence="1">
    <location>
        <begin position="64"/>
        <end position="99"/>
    </location>
</feature>
<dbReference type="EMBL" id="CP030840">
    <property type="protein sequence ID" value="AXC15492.1"/>
    <property type="molecule type" value="Genomic_DNA"/>
</dbReference>
<keyword evidence="3" id="KW-1185">Reference proteome</keyword>
<proteinExistence type="predicted"/>
<accession>A0A2Z5G890</accession>
<gene>
    <name evidence="2" type="ORF">ACPOL_6251</name>
</gene>
<organism evidence="2 3">
    <name type="scientific">Acidisarcina polymorpha</name>
    <dbReference type="NCBI Taxonomy" id="2211140"/>
    <lineage>
        <taxon>Bacteria</taxon>
        <taxon>Pseudomonadati</taxon>
        <taxon>Acidobacteriota</taxon>
        <taxon>Terriglobia</taxon>
        <taxon>Terriglobales</taxon>
        <taxon>Acidobacteriaceae</taxon>
        <taxon>Acidisarcina</taxon>
    </lineage>
</organism>
<name>A0A2Z5G890_9BACT</name>
<dbReference type="Proteomes" id="UP000253606">
    <property type="component" value="Chromosome"/>
</dbReference>
<evidence type="ECO:0000313" key="2">
    <source>
        <dbReference type="EMBL" id="AXC15492.1"/>
    </source>
</evidence>
<evidence type="ECO:0000256" key="1">
    <source>
        <dbReference type="SAM" id="MobiDB-lite"/>
    </source>
</evidence>
<dbReference type="AlphaFoldDB" id="A0A2Z5G890"/>
<feature type="compositionally biased region" description="Basic residues" evidence="1">
    <location>
        <begin position="89"/>
        <end position="99"/>
    </location>
</feature>
<evidence type="ECO:0000313" key="3">
    <source>
        <dbReference type="Proteomes" id="UP000253606"/>
    </source>
</evidence>
<reference evidence="2 3" key="1">
    <citation type="journal article" date="2018" name="Front. Microbiol.">
        <title>Hydrolytic Capabilities as a Key to Environmental Success: Chitinolytic and Cellulolytic Acidobacteria From Acidic Sub-arctic Soils and Boreal Peatlands.</title>
        <authorList>
            <person name="Belova S.E."/>
            <person name="Ravin N.V."/>
            <person name="Pankratov T.A."/>
            <person name="Rakitin A.L."/>
            <person name="Ivanova A.A."/>
            <person name="Beletsky A.V."/>
            <person name="Mardanov A.V."/>
            <person name="Sinninghe Damste J.S."/>
            <person name="Dedysh S.N."/>
        </authorList>
    </citation>
    <scope>NUCLEOTIDE SEQUENCE [LARGE SCALE GENOMIC DNA]</scope>
    <source>
        <strain evidence="2 3">SBC82</strain>
    </source>
</reference>
<protein>
    <submittedName>
        <fullName evidence="2">Uncharacterized protein</fullName>
    </submittedName>
</protein>
<sequence>MDALLHTMRCISQYEDILCELSHEAKRAGDLSPEISEELRGILEKIPAHEYVLDLEAVKGAFVKPKTSRRVGSRKPAESAPVRKSPTPAKKKSRRASSR</sequence>
<dbReference type="KEGG" id="abas:ACPOL_6251"/>